<dbReference type="OrthoDB" id="204383at2157"/>
<dbReference type="KEGG" id="naj:B1756_14115"/>
<keyword evidence="1" id="KW-0812">Transmembrane</keyword>
<proteinExistence type="predicted"/>
<reference evidence="3" key="1">
    <citation type="submission" date="2017-02" db="EMBL/GenBank/DDBJ databases">
        <title>Natronthermophilus aegyptiacus gen. nov.,sp. nov., an aerobic, extremely halophilic alkalithermophilic archaeon isolated from the athalassohaline Wadi An Natrun, Egypt.</title>
        <authorList>
            <person name="Zhao B."/>
        </authorList>
    </citation>
    <scope>NUCLEOTIDE SEQUENCE [LARGE SCALE GENOMIC DNA]</scope>
    <source>
        <strain evidence="3">JW/NM-HA 15</strain>
    </source>
</reference>
<dbReference type="GeneID" id="32895231"/>
<feature type="transmembrane region" description="Helical" evidence="1">
    <location>
        <begin position="46"/>
        <end position="67"/>
    </location>
</feature>
<sequence length="166" mass="17698">MQLEQRSRSVESTWSGSVPTAFDGRILGLVVILAGFAASLNVPYGGLQFAVVAFALLVAIGTVAHVLGERQLRRLTEGLLEHWLEAGAPIEDVQRSSTGLRTEWTVLTPSGEVTIGGLALVPIGRFAVEWNGVGDSVEASAATEHLDVLAGDLYEEIFEIEAGVQR</sequence>
<dbReference type="AlphaFoldDB" id="A0A2Z2HYC0"/>
<name>A0A2Z2HYC0_9EURY</name>
<dbReference type="RefSeq" id="WP_086889115.1">
    <property type="nucleotide sequence ID" value="NZ_CP019893.1"/>
</dbReference>
<accession>A0A2Z2HYC0</accession>
<evidence type="ECO:0000313" key="2">
    <source>
        <dbReference type="EMBL" id="ARS90747.1"/>
    </source>
</evidence>
<evidence type="ECO:0000313" key="3">
    <source>
        <dbReference type="Proteomes" id="UP000250088"/>
    </source>
</evidence>
<protein>
    <submittedName>
        <fullName evidence="2">Uncharacterized protein</fullName>
    </submittedName>
</protein>
<keyword evidence="1" id="KW-0472">Membrane</keyword>
<feature type="transmembrane region" description="Helical" evidence="1">
    <location>
        <begin position="21"/>
        <end position="40"/>
    </location>
</feature>
<organism evidence="2 3">
    <name type="scientific">Natrarchaeobaculum aegyptiacum</name>
    <dbReference type="NCBI Taxonomy" id="745377"/>
    <lineage>
        <taxon>Archaea</taxon>
        <taxon>Methanobacteriati</taxon>
        <taxon>Methanobacteriota</taxon>
        <taxon>Stenosarchaea group</taxon>
        <taxon>Halobacteria</taxon>
        <taxon>Halobacteriales</taxon>
        <taxon>Natrialbaceae</taxon>
        <taxon>Natrarchaeobaculum</taxon>
    </lineage>
</organism>
<dbReference type="Proteomes" id="UP000250088">
    <property type="component" value="Chromosome"/>
</dbReference>
<evidence type="ECO:0000256" key="1">
    <source>
        <dbReference type="SAM" id="Phobius"/>
    </source>
</evidence>
<keyword evidence="1" id="KW-1133">Transmembrane helix</keyword>
<keyword evidence="3" id="KW-1185">Reference proteome</keyword>
<dbReference type="EMBL" id="CP019893">
    <property type="protein sequence ID" value="ARS90747.1"/>
    <property type="molecule type" value="Genomic_DNA"/>
</dbReference>
<gene>
    <name evidence="2" type="ORF">B1756_14115</name>
</gene>